<feature type="domain" description="PPM-type phosphatase" evidence="1">
    <location>
        <begin position="149"/>
        <end position="341"/>
    </location>
</feature>
<dbReference type="Pfam" id="PF07228">
    <property type="entry name" value="SpoIIE"/>
    <property type="match status" value="1"/>
</dbReference>
<accession>A0A4V3FQ37</accession>
<dbReference type="InterPro" id="IPR039248">
    <property type="entry name" value="Ptase_RsbX"/>
</dbReference>
<dbReference type="InterPro" id="IPR001932">
    <property type="entry name" value="PPM-type_phosphatase-like_dom"/>
</dbReference>
<dbReference type="SUPFAM" id="SSF55874">
    <property type="entry name" value="ATPase domain of HSP90 chaperone/DNA topoisomerase II/histidine kinase"/>
    <property type="match status" value="1"/>
</dbReference>
<proteinExistence type="predicted"/>
<gene>
    <name evidence="2" type="ORF">CLV71_13610</name>
</gene>
<dbReference type="InterPro" id="IPR036890">
    <property type="entry name" value="HATPase_C_sf"/>
</dbReference>
<dbReference type="Proteomes" id="UP000294927">
    <property type="component" value="Unassembled WGS sequence"/>
</dbReference>
<organism evidence="2 3">
    <name type="scientific">Actinophytocola oryzae</name>
    <dbReference type="NCBI Taxonomy" id="502181"/>
    <lineage>
        <taxon>Bacteria</taxon>
        <taxon>Bacillati</taxon>
        <taxon>Actinomycetota</taxon>
        <taxon>Actinomycetes</taxon>
        <taxon>Pseudonocardiales</taxon>
        <taxon>Pseudonocardiaceae</taxon>
    </lineage>
</organism>
<dbReference type="Gene3D" id="3.60.40.10">
    <property type="entry name" value="PPM-type phosphatase domain"/>
    <property type="match status" value="1"/>
</dbReference>
<dbReference type="SMART" id="SM00331">
    <property type="entry name" value="PP2C_SIG"/>
    <property type="match status" value="1"/>
</dbReference>
<dbReference type="OrthoDB" id="479131at2"/>
<dbReference type="SUPFAM" id="SSF81606">
    <property type="entry name" value="PP2C-like"/>
    <property type="match status" value="1"/>
</dbReference>
<dbReference type="InterPro" id="IPR003594">
    <property type="entry name" value="HATPase_dom"/>
</dbReference>
<dbReference type="InterPro" id="IPR036457">
    <property type="entry name" value="PPM-type-like_dom_sf"/>
</dbReference>
<dbReference type="Pfam" id="PF13581">
    <property type="entry name" value="HATPase_c_2"/>
    <property type="match status" value="1"/>
</dbReference>
<keyword evidence="3" id="KW-1185">Reference proteome</keyword>
<protein>
    <submittedName>
        <fullName evidence="2">Anti-sigma regulatory factor (Ser/Thr protein kinase)</fullName>
    </submittedName>
</protein>
<dbReference type="Gene3D" id="3.30.565.10">
    <property type="entry name" value="Histidine kinase-like ATPase, C-terminal domain"/>
    <property type="match status" value="1"/>
</dbReference>
<name>A0A4V3FQ37_9PSEU</name>
<dbReference type="EMBL" id="SOCP01000036">
    <property type="protein sequence ID" value="TDV35295.1"/>
    <property type="molecule type" value="Genomic_DNA"/>
</dbReference>
<reference evidence="2 3" key="1">
    <citation type="submission" date="2019-03" db="EMBL/GenBank/DDBJ databases">
        <title>Genomic Encyclopedia of Archaeal and Bacterial Type Strains, Phase II (KMG-II): from individual species to whole genera.</title>
        <authorList>
            <person name="Goeker M."/>
        </authorList>
    </citation>
    <scope>NUCLEOTIDE SEQUENCE [LARGE SCALE GENOMIC DNA]</scope>
    <source>
        <strain evidence="2 3">DSM 45499</strain>
    </source>
</reference>
<evidence type="ECO:0000313" key="3">
    <source>
        <dbReference type="Proteomes" id="UP000294927"/>
    </source>
</evidence>
<dbReference type="AlphaFoldDB" id="A0A4V3FQ37"/>
<dbReference type="CDD" id="cd16934">
    <property type="entry name" value="HATPase_RsbT-like"/>
    <property type="match status" value="1"/>
</dbReference>
<evidence type="ECO:0000259" key="1">
    <source>
        <dbReference type="SMART" id="SM00331"/>
    </source>
</evidence>
<dbReference type="PANTHER" id="PTHR35801">
    <property type="entry name" value="PHOSPHOSERINE PHOSPHATASE RSBX"/>
    <property type="match status" value="1"/>
</dbReference>
<dbReference type="PANTHER" id="PTHR35801:SF1">
    <property type="entry name" value="PHOSPHOSERINE PHOSPHATASE RSBX"/>
    <property type="match status" value="1"/>
</dbReference>
<comment type="caution">
    <text evidence="2">The sequence shown here is derived from an EMBL/GenBank/DDBJ whole genome shotgun (WGS) entry which is preliminary data.</text>
</comment>
<evidence type="ECO:0000313" key="2">
    <source>
        <dbReference type="EMBL" id="TDV35295.1"/>
    </source>
</evidence>
<sequence>MIGSACLPIVADVDAIRVDDVSAPGRARRVAGALAAQLGFTDTRVAEVEIAVTELGTNLHRHAREGMLFVRSVRAVEEAAVEVVAVDRGPGIANVEEAMRDGQSSTGTLGVGLGAVTRLADASAVSSEVGAGTVVTARFHRRRGACAELPGELAAGITRPIEGEDVCGDGYAVCDEGGRLRLMMCDGAGHGPLAAWASQAAVRSFHDDLSGGPGDILGRIHTAMRGTRGGAVAVADLDLERRTVVFAGLGNIAACVVAGGRKQSMVSVPGIAGYQARTIRTFDYALPAGAVVVLHSDGLTERWGAEERGGLFGRDSLVIAATLLRDMGVRKDDAGVLVARPTVR</sequence>